<evidence type="ECO:0000259" key="3">
    <source>
        <dbReference type="PROSITE" id="PS50162"/>
    </source>
</evidence>
<feature type="domain" description="RecA family profile 1" evidence="3">
    <location>
        <begin position="25"/>
        <end position="200"/>
    </location>
</feature>
<dbReference type="PANTHER" id="PTHR46457">
    <property type="entry name" value="DNA REPAIR PROTEIN RAD51 HOMOLOG 4"/>
    <property type="match status" value="1"/>
</dbReference>
<dbReference type="InterPro" id="IPR027417">
    <property type="entry name" value="P-loop_NTPase"/>
</dbReference>
<comment type="caution">
    <text evidence="4">The sequence shown here is derived from an EMBL/GenBank/DDBJ whole genome shotgun (WGS) entry which is preliminary data.</text>
</comment>
<protein>
    <recommendedName>
        <fullName evidence="3">RecA family profile 1 domain-containing protein</fullName>
    </recommendedName>
</protein>
<dbReference type="EMBL" id="JBICCN010000336">
    <property type="protein sequence ID" value="KAL3076372.1"/>
    <property type="molecule type" value="Genomic_DNA"/>
</dbReference>
<dbReference type="GO" id="GO:0006281">
    <property type="term" value="P:DNA repair"/>
    <property type="evidence" value="ECO:0007669"/>
    <property type="project" value="UniProtKB-ARBA"/>
</dbReference>
<dbReference type="InterPro" id="IPR051988">
    <property type="entry name" value="HRR_RAD51_Paralog"/>
</dbReference>
<dbReference type="Pfam" id="PF08423">
    <property type="entry name" value="Rad51"/>
    <property type="match status" value="1"/>
</dbReference>
<gene>
    <name evidence="4" type="ORF">niasHS_011791</name>
</gene>
<evidence type="ECO:0000313" key="5">
    <source>
        <dbReference type="Proteomes" id="UP001620645"/>
    </source>
</evidence>
<dbReference type="SUPFAM" id="SSF52540">
    <property type="entry name" value="P-loop containing nucleoside triphosphate hydrolases"/>
    <property type="match status" value="1"/>
</dbReference>
<dbReference type="GO" id="GO:0005634">
    <property type="term" value="C:nucleus"/>
    <property type="evidence" value="ECO:0007669"/>
    <property type="project" value="UniProtKB-SubCell"/>
</dbReference>
<evidence type="ECO:0000256" key="2">
    <source>
        <dbReference type="ARBA" id="ARBA00023242"/>
    </source>
</evidence>
<accession>A0ABD2I843</accession>
<comment type="subcellular location">
    <subcellularLocation>
        <location evidence="1">Nucleus</location>
    </subcellularLocation>
</comment>
<dbReference type="AlphaFoldDB" id="A0ABD2I843"/>
<keyword evidence="5" id="KW-1185">Reference proteome</keyword>
<dbReference type="Gene3D" id="3.40.50.300">
    <property type="entry name" value="P-loop containing nucleotide triphosphate hydrolases"/>
    <property type="match status" value="1"/>
</dbReference>
<proteinExistence type="predicted"/>
<evidence type="ECO:0000313" key="4">
    <source>
        <dbReference type="EMBL" id="KAL3076372.1"/>
    </source>
</evidence>
<dbReference type="PANTHER" id="PTHR46457:SF1">
    <property type="entry name" value="DNA REPAIR PROTEIN RAD51 HOMOLOG 4"/>
    <property type="match status" value="1"/>
</dbReference>
<organism evidence="4 5">
    <name type="scientific">Heterodera schachtii</name>
    <name type="common">Sugarbeet cyst nematode worm</name>
    <name type="synonym">Tylenchus schachtii</name>
    <dbReference type="NCBI Taxonomy" id="97005"/>
    <lineage>
        <taxon>Eukaryota</taxon>
        <taxon>Metazoa</taxon>
        <taxon>Ecdysozoa</taxon>
        <taxon>Nematoda</taxon>
        <taxon>Chromadorea</taxon>
        <taxon>Rhabditida</taxon>
        <taxon>Tylenchina</taxon>
        <taxon>Tylenchomorpha</taxon>
        <taxon>Tylenchoidea</taxon>
        <taxon>Heteroderidae</taxon>
        <taxon>Heteroderinae</taxon>
        <taxon>Heterodera</taxon>
    </lineage>
</organism>
<reference evidence="4 5" key="1">
    <citation type="submission" date="2024-10" db="EMBL/GenBank/DDBJ databases">
        <authorList>
            <person name="Kim D."/>
        </authorList>
    </citation>
    <scope>NUCLEOTIDE SEQUENCE [LARGE SCALE GENOMIC DNA]</scope>
    <source>
        <strain evidence="4">Taebaek</strain>
    </source>
</reference>
<name>A0ABD2I843_HETSC</name>
<dbReference type="Proteomes" id="UP001620645">
    <property type="component" value="Unassembled WGS sequence"/>
</dbReference>
<sequence length="280" mass="31650">MSQEELLMSFQDETALDWFVRLAHPSLSFRSGHAQLDALNAIVPGELVEIVGRESSGKLQLAMTLVAEFLLCESKAAQHRAVVLDFNGSFRTERLRQILANKMPQLEENENALIGHLDRVYYARVSLAAEFEQCLAELKQMVAVLRFVPFIIVNKVGAMLHNLFDDNNTDDGQRQLKQILATLKEFCASHGATVVTINHLVDWRGYPTPALGNAWIKGISHRIFLHRQNNDNAETNGRTEFSALILSEKVPSGKFRFSLTNRGFDSSHFEYQQTKLRPPK</sequence>
<keyword evidence="2" id="KW-0539">Nucleus</keyword>
<dbReference type="InterPro" id="IPR020588">
    <property type="entry name" value="RecA_ATP-bd"/>
</dbReference>
<dbReference type="PROSITE" id="PS50162">
    <property type="entry name" value="RECA_2"/>
    <property type="match status" value="1"/>
</dbReference>
<dbReference type="InterPro" id="IPR013632">
    <property type="entry name" value="Rad51_C"/>
</dbReference>
<evidence type="ECO:0000256" key="1">
    <source>
        <dbReference type="ARBA" id="ARBA00004123"/>
    </source>
</evidence>